<sequence length="92" mass="10370">MIFSQSNTLYLYNSIVQNHRFQYFCDLLTCALNNFPFLQEIVGFPSAVATFSICMTLRQVSLRTVMNSLSRFPSEYHAPPVSSSEGSNSTAM</sequence>
<reference evidence="2" key="1">
    <citation type="submission" date="2015-12" db="EMBL/GenBank/DDBJ databases">
        <title>Gene expression during late stages of embryo sac development: a critical building block for successful pollen-pistil interactions.</title>
        <authorList>
            <person name="Liu Y."/>
            <person name="Joly V."/>
            <person name="Sabar M."/>
            <person name="Matton D.P."/>
        </authorList>
    </citation>
    <scope>NUCLEOTIDE SEQUENCE</scope>
</reference>
<proteinExistence type="predicted"/>
<feature type="region of interest" description="Disordered" evidence="1">
    <location>
        <begin position="73"/>
        <end position="92"/>
    </location>
</feature>
<organism evidence="2">
    <name type="scientific">Solanum chacoense</name>
    <name type="common">Chaco potato</name>
    <dbReference type="NCBI Taxonomy" id="4108"/>
    <lineage>
        <taxon>Eukaryota</taxon>
        <taxon>Viridiplantae</taxon>
        <taxon>Streptophyta</taxon>
        <taxon>Embryophyta</taxon>
        <taxon>Tracheophyta</taxon>
        <taxon>Spermatophyta</taxon>
        <taxon>Magnoliopsida</taxon>
        <taxon>eudicotyledons</taxon>
        <taxon>Gunneridae</taxon>
        <taxon>Pentapetalae</taxon>
        <taxon>asterids</taxon>
        <taxon>lamiids</taxon>
        <taxon>Solanales</taxon>
        <taxon>Solanaceae</taxon>
        <taxon>Solanoideae</taxon>
        <taxon>Solaneae</taxon>
        <taxon>Solanum</taxon>
    </lineage>
</organism>
<feature type="compositionally biased region" description="Polar residues" evidence="1">
    <location>
        <begin position="81"/>
        <end position="92"/>
    </location>
</feature>
<evidence type="ECO:0000256" key="1">
    <source>
        <dbReference type="SAM" id="MobiDB-lite"/>
    </source>
</evidence>
<evidence type="ECO:0000313" key="2">
    <source>
        <dbReference type="EMBL" id="JAP10143.1"/>
    </source>
</evidence>
<dbReference type="EMBL" id="GEDG01033667">
    <property type="protein sequence ID" value="JAP10143.1"/>
    <property type="molecule type" value="Transcribed_RNA"/>
</dbReference>
<protein>
    <submittedName>
        <fullName evidence="2">Putative ovule protein</fullName>
    </submittedName>
</protein>
<accession>A0A0V0GPE7</accession>
<name>A0A0V0GPE7_SOLCH</name>
<dbReference type="AlphaFoldDB" id="A0A0V0GPE7"/>